<dbReference type="PANTHER" id="PTHR33280">
    <property type="entry name" value="50S RIBOSOMAL PROTEIN L31, CHLOROPLASTIC"/>
    <property type="match status" value="1"/>
</dbReference>
<dbReference type="PRINTS" id="PR01249">
    <property type="entry name" value="RIBOSOMALL31"/>
</dbReference>
<evidence type="ECO:0000256" key="7">
    <source>
        <dbReference type="ARBA" id="ARBA00022980"/>
    </source>
</evidence>
<evidence type="ECO:0000256" key="1">
    <source>
        <dbReference type="ARBA" id="ARBA00009296"/>
    </source>
</evidence>
<accession>A0A0U4W2Y4</accession>
<dbReference type="GO" id="GO:0005840">
    <property type="term" value="C:ribosome"/>
    <property type="evidence" value="ECO:0007669"/>
    <property type="project" value="UniProtKB-KW"/>
</dbReference>
<keyword evidence="5 10" id="KW-0862">Zinc</keyword>
<keyword evidence="4 10" id="KW-0699">rRNA-binding</keyword>
<comment type="function">
    <text evidence="10">Binds the 23S rRNA.</text>
</comment>
<dbReference type="Gene3D" id="4.10.830.30">
    <property type="entry name" value="Ribosomal protein L31"/>
    <property type="match status" value="1"/>
</dbReference>
<gene>
    <name evidence="10" type="primary">rpmE</name>
    <name evidence="11" type="ORF">THC_1070</name>
</gene>
<proteinExistence type="inferred from homology"/>
<evidence type="ECO:0000256" key="6">
    <source>
        <dbReference type="ARBA" id="ARBA00022884"/>
    </source>
</evidence>
<comment type="similarity">
    <text evidence="1 10">Belongs to the bacterial ribosomal protein bL31 family. Type A subfamily.</text>
</comment>
<keyword evidence="8 10" id="KW-0687">Ribonucleoprotein</keyword>
<dbReference type="KEGG" id="cthi:THC_1070"/>
<dbReference type="SUPFAM" id="SSF143800">
    <property type="entry name" value="L28p-like"/>
    <property type="match status" value="1"/>
</dbReference>
<dbReference type="OrthoDB" id="9803251at2"/>
<dbReference type="InterPro" id="IPR034704">
    <property type="entry name" value="Ribosomal_bL28/bL31-like_sf"/>
</dbReference>
<dbReference type="GO" id="GO:0046872">
    <property type="term" value="F:metal ion binding"/>
    <property type="evidence" value="ECO:0007669"/>
    <property type="project" value="UniProtKB-KW"/>
</dbReference>
<comment type="subunit">
    <text evidence="2 10">Part of the 50S ribosomal subunit.</text>
</comment>
<dbReference type="NCBIfam" id="NF000612">
    <property type="entry name" value="PRK00019.1"/>
    <property type="match status" value="1"/>
</dbReference>
<dbReference type="GO" id="GO:1990904">
    <property type="term" value="C:ribonucleoprotein complex"/>
    <property type="evidence" value="ECO:0007669"/>
    <property type="project" value="UniProtKB-KW"/>
</dbReference>
<dbReference type="AlphaFoldDB" id="A0A0U4W2Y4"/>
<keyword evidence="6 10" id="KW-0694">RNA-binding</keyword>
<dbReference type="InterPro" id="IPR027491">
    <property type="entry name" value="Ribosomal_bL31_A"/>
</dbReference>
<dbReference type="InterPro" id="IPR002150">
    <property type="entry name" value="Ribosomal_bL31"/>
</dbReference>
<dbReference type="EMBL" id="AP014945">
    <property type="protein sequence ID" value="BAU23450.1"/>
    <property type="molecule type" value="Genomic_DNA"/>
</dbReference>
<dbReference type="RefSeq" id="WP_068514398.1">
    <property type="nucleotide sequence ID" value="NZ_AP014945.1"/>
</dbReference>
<dbReference type="NCBIfam" id="TIGR00105">
    <property type="entry name" value="L31"/>
    <property type="match status" value="1"/>
</dbReference>
<evidence type="ECO:0000256" key="3">
    <source>
        <dbReference type="ARBA" id="ARBA00022723"/>
    </source>
</evidence>
<dbReference type="Pfam" id="PF01197">
    <property type="entry name" value="Ribosomal_L31"/>
    <property type="match status" value="1"/>
</dbReference>
<evidence type="ECO:0000256" key="8">
    <source>
        <dbReference type="ARBA" id="ARBA00023274"/>
    </source>
</evidence>
<dbReference type="GO" id="GO:0003735">
    <property type="term" value="F:structural constituent of ribosome"/>
    <property type="evidence" value="ECO:0007669"/>
    <property type="project" value="InterPro"/>
</dbReference>
<keyword evidence="7 10" id="KW-0689">Ribosomal protein</keyword>
<evidence type="ECO:0000256" key="2">
    <source>
        <dbReference type="ARBA" id="ARBA00011838"/>
    </source>
</evidence>
<evidence type="ECO:0000256" key="5">
    <source>
        <dbReference type="ARBA" id="ARBA00022833"/>
    </source>
</evidence>
<dbReference type="InterPro" id="IPR042105">
    <property type="entry name" value="Ribosomal_bL31_sf"/>
</dbReference>
<protein>
    <recommendedName>
        <fullName evidence="9 10">Large ribosomal subunit protein bL31</fullName>
    </recommendedName>
</protein>
<dbReference type="HAMAP" id="MF_00501">
    <property type="entry name" value="Ribosomal_bL31_1"/>
    <property type="match status" value="1"/>
</dbReference>
<evidence type="ECO:0000256" key="10">
    <source>
        <dbReference type="HAMAP-Rule" id="MF_00501"/>
    </source>
</evidence>
<organism evidence="11 12">
    <name type="scientific">Caldimicrobium thiodismutans</name>
    <dbReference type="NCBI Taxonomy" id="1653476"/>
    <lineage>
        <taxon>Bacteria</taxon>
        <taxon>Pseudomonadati</taxon>
        <taxon>Thermodesulfobacteriota</taxon>
        <taxon>Thermodesulfobacteria</taxon>
        <taxon>Thermodesulfobacteriales</taxon>
        <taxon>Thermodesulfobacteriaceae</taxon>
        <taxon>Caldimicrobium</taxon>
    </lineage>
</organism>
<dbReference type="Proteomes" id="UP000068196">
    <property type="component" value="Chromosome"/>
</dbReference>
<comment type="cofactor">
    <cofactor evidence="10">
        <name>Zn(2+)</name>
        <dbReference type="ChEBI" id="CHEBI:29105"/>
    </cofactor>
    <text evidence="10">Binds 1 zinc ion per subunit.</text>
</comment>
<dbReference type="STRING" id="1653476.THC_1070"/>
<keyword evidence="12" id="KW-1185">Reference proteome</keyword>
<evidence type="ECO:0000256" key="9">
    <source>
        <dbReference type="ARBA" id="ARBA00035687"/>
    </source>
</evidence>
<feature type="binding site" evidence="10">
    <location>
        <position position="17"/>
    </location>
    <ligand>
        <name>Zn(2+)</name>
        <dbReference type="ChEBI" id="CHEBI:29105"/>
    </ligand>
</feature>
<feature type="binding site" evidence="10">
    <location>
        <position position="40"/>
    </location>
    <ligand>
        <name>Zn(2+)</name>
        <dbReference type="ChEBI" id="CHEBI:29105"/>
    </ligand>
</feature>
<dbReference type="GO" id="GO:0019843">
    <property type="term" value="F:rRNA binding"/>
    <property type="evidence" value="ECO:0007669"/>
    <property type="project" value="UniProtKB-KW"/>
</dbReference>
<name>A0A0U4W2Y4_9BACT</name>
<dbReference type="GO" id="GO:0006412">
    <property type="term" value="P:translation"/>
    <property type="evidence" value="ECO:0007669"/>
    <property type="project" value="UniProtKB-UniRule"/>
</dbReference>
<dbReference type="NCBIfam" id="NF001809">
    <property type="entry name" value="PRK00528.1"/>
    <property type="match status" value="1"/>
</dbReference>
<dbReference type="PATRIC" id="fig|1653476.3.peg.1119"/>
<reference evidence="12" key="2">
    <citation type="journal article" date="2016" name="Int. J. Syst. Evol. Microbiol.">
        <title>Caldimicrobium thiodismutans sp. nov., a sulfur-disproportionating bacterium isolated from a hot spring.</title>
        <authorList>
            <person name="Kojima H."/>
            <person name="Umezawa K."/>
            <person name="Fukui M."/>
        </authorList>
    </citation>
    <scope>NUCLEOTIDE SEQUENCE [LARGE SCALE GENOMIC DNA]</scope>
    <source>
        <strain evidence="12">TF1</strain>
    </source>
</reference>
<evidence type="ECO:0000313" key="11">
    <source>
        <dbReference type="EMBL" id="BAU23450.1"/>
    </source>
</evidence>
<dbReference type="PANTHER" id="PTHR33280:SF1">
    <property type="entry name" value="LARGE RIBOSOMAL SUBUNIT PROTEIN BL31C"/>
    <property type="match status" value="1"/>
</dbReference>
<sequence length="73" mass="8602">MKKDIHPPYYEDAVIRCACGNEIKVGSTRKEIRVEVCSNCHPFFTGETRFVDTEGKIEKFMKKYSKFYQKEES</sequence>
<feature type="binding site" evidence="10">
    <location>
        <position position="19"/>
    </location>
    <ligand>
        <name>Zn(2+)</name>
        <dbReference type="ChEBI" id="CHEBI:29105"/>
    </ligand>
</feature>
<keyword evidence="3 10" id="KW-0479">Metal-binding</keyword>
<evidence type="ECO:0000313" key="12">
    <source>
        <dbReference type="Proteomes" id="UP000068196"/>
    </source>
</evidence>
<dbReference type="PROSITE" id="PS01143">
    <property type="entry name" value="RIBOSOMAL_L31"/>
    <property type="match status" value="1"/>
</dbReference>
<feature type="binding site" evidence="10">
    <location>
        <position position="37"/>
    </location>
    <ligand>
        <name>Zn(2+)</name>
        <dbReference type="ChEBI" id="CHEBI:29105"/>
    </ligand>
</feature>
<evidence type="ECO:0000256" key="4">
    <source>
        <dbReference type="ARBA" id="ARBA00022730"/>
    </source>
</evidence>
<reference evidence="11 12" key="1">
    <citation type="journal article" date="2016" name="Int. J. Syst. Evol. Microbiol.">
        <title>Caldimicrobium thiodismutans sp. nov., a sulfur-disproportionating bacterium isolated from a hot spring, and emended description of the genus Caldimicrobium.</title>
        <authorList>
            <person name="Kojima H."/>
            <person name="Umezawa K."/>
            <person name="Fukui M."/>
        </authorList>
    </citation>
    <scope>NUCLEOTIDE SEQUENCE [LARGE SCALE GENOMIC DNA]</scope>
    <source>
        <strain evidence="11 12">TF1</strain>
    </source>
</reference>